<keyword evidence="2" id="KW-0378">Hydrolase</keyword>
<keyword evidence="3" id="KW-0326">Glycosidase</keyword>
<accession>A0AAD9ILK3</accession>
<name>A0AAD9ILK3_PROWI</name>
<protein>
    <recommendedName>
        <fullName evidence="4">Inosine/uridine-preferring nucleoside hydrolase domain-containing protein</fullName>
    </recommendedName>
</protein>
<organism evidence="5 6">
    <name type="scientific">Prototheca wickerhamii</name>
    <dbReference type="NCBI Taxonomy" id="3111"/>
    <lineage>
        <taxon>Eukaryota</taxon>
        <taxon>Viridiplantae</taxon>
        <taxon>Chlorophyta</taxon>
        <taxon>core chlorophytes</taxon>
        <taxon>Trebouxiophyceae</taxon>
        <taxon>Chlorellales</taxon>
        <taxon>Chlorellaceae</taxon>
        <taxon>Prototheca</taxon>
    </lineage>
</organism>
<dbReference type="InterPro" id="IPR001910">
    <property type="entry name" value="Inosine/uridine_hydrolase_dom"/>
</dbReference>
<dbReference type="PANTHER" id="PTHR12304:SF4">
    <property type="entry name" value="URIDINE NUCLEOSIDASE"/>
    <property type="match status" value="1"/>
</dbReference>
<comment type="similarity">
    <text evidence="1">Belongs to the IUNH family.</text>
</comment>
<dbReference type="GO" id="GO:0008477">
    <property type="term" value="F:purine nucleosidase activity"/>
    <property type="evidence" value="ECO:0007669"/>
    <property type="project" value="TreeGrafter"/>
</dbReference>
<dbReference type="InterPro" id="IPR036452">
    <property type="entry name" value="Ribo_hydro-like"/>
</dbReference>
<dbReference type="GO" id="GO:0006152">
    <property type="term" value="P:purine nucleoside catabolic process"/>
    <property type="evidence" value="ECO:0007669"/>
    <property type="project" value="TreeGrafter"/>
</dbReference>
<feature type="domain" description="Inosine/uridine-preferring nucleoside hydrolase" evidence="4">
    <location>
        <begin position="2"/>
        <end position="72"/>
    </location>
</feature>
<evidence type="ECO:0000259" key="4">
    <source>
        <dbReference type="Pfam" id="PF01156"/>
    </source>
</evidence>
<dbReference type="PANTHER" id="PTHR12304">
    <property type="entry name" value="INOSINE-URIDINE PREFERRING NUCLEOSIDE HYDROLASE"/>
    <property type="match status" value="1"/>
</dbReference>
<evidence type="ECO:0000313" key="6">
    <source>
        <dbReference type="Proteomes" id="UP001255856"/>
    </source>
</evidence>
<dbReference type="GO" id="GO:0005829">
    <property type="term" value="C:cytosol"/>
    <property type="evidence" value="ECO:0007669"/>
    <property type="project" value="TreeGrafter"/>
</dbReference>
<keyword evidence="6" id="KW-1185">Reference proteome</keyword>
<sequence>MEAVYVHDAAALAAVLRPELFTWHEGSALVACHGPFRGRSLVDEGNKNWVGMNDWQGRPAIRVATKVDAKALTELVLERMSA</sequence>
<evidence type="ECO:0000256" key="3">
    <source>
        <dbReference type="ARBA" id="ARBA00023295"/>
    </source>
</evidence>
<dbReference type="EMBL" id="JASFZW010000005">
    <property type="protein sequence ID" value="KAK2078207.1"/>
    <property type="molecule type" value="Genomic_DNA"/>
</dbReference>
<comment type="caution">
    <text evidence="5">The sequence shown here is derived from an EMBL/GenBank/DDBJ whole genome shotgun (WGS) entry which is preliminary data.</text>
</comment>
<dbReference type="SUPFAM" id="SSF53590">
    <property type="entry name" value="Nucleoside hydrolase"/>
    <property type="match status" value="1"/>
</dbReference>
<dbReference type="Proteomes" id="UP001255856">
    <property type="component" value="Unassembled WGS sequence"/>
</dbReference>
<evidence type="ECO:0000256" key="2">
    <source>
        <dbReference type="ARBA" id="ARBA00022801"/>
    </source>
</evidence>
<evidence type="ECO:0000256" key="1">
    <source>
        <dbReference type="ARBA" id="ARBA00009176"/>
    </source>
</evidence>
<gene>
    <name evidence="5" type="ORF">QBZ16_004075</name>
</gene>
<dbReference type="InterPro" id="IPR023186">
    <property type="entry name" value="IUNH"/>
</dbReference>
<proteinExistence type="inferred from homology"/>
<evidence type="ECO:0000313" key="5">
    <source>
        <dbReference type="EMBL" id="KAK2078207.1"/>
    </source>
</evidence>
<dbReference type="Gene3D" id="3.90.245.10">
    <property type="entry name" value="Ribonucleoside hydrolase-like"/>
    <property type="match status" value="1"/>
</dbReference>
<dbReference type="AlphaFoldDB" id="A0AAD9ILK3"/>
<dbReference type="Pfam" id="PF01156">
    <property type="entry name" value="IU_nuc_hydro"/>
    <property type="match status" value="1"/>
</dbReference>
<reference evidence="5" key="1">
    <citation type="submission" date="2021-01" db="EMBL/GenBank/DDBJ databases">
        <authorList>
            <person name="Eckstrom K.M.E."/>
        </authorList>
    </citation>
    <scope>NUCLEOTIDE SEQUENCE</scope>
    <source>
        <strain evidence="5">UVCC 0001</strain>
    </source>
</reference>